<dbReference type="InterPro" id="IPR011049">
    <property type="entry name" value="Serralysin-like_metalloprot_C"/>
</dbReference>
<comment type="caution">
    <text evidence="1">The sequence shown here is derived from an EMBL/GenBank/DDBJ whole genome shotgun (WGS) entry which is preliminary data.</text>
</comment>
<dbReference type="InterPro" id="IPR001343">
    <property type="entry name" value="Hemolysn_Ca-bd"/>
</dbReference>
<dbReference type="PROSITE" id="PS00330">
    <property type="entry name" value="HEMOLYSIN_CALCIUM"/>
    <property type="match status" value="1"/>
</dbReference>
<dbReference type="GO" id="GO:0005509">
    <property type="term" value="F:calcium ion binding"/>
    <property type="evidence" value="ECO:0007669"/>
    <property type="project" value="InterPro"/>
</dbReference>
<organism evidence="1 2">
    <name type="scientific">Tabrizicola oligotrophica</name>
    <dbReference type="NCBI Taxonomy" id="2710650"/>
    <lineage>
        <taxon>Bacteria</taxon>
        <taxon>Pseudomonadati</taxon>
        <taxon>Pseudomonadota</taxon>
        <taxon>Alphaproteobacteria</taxon>
        <taxon>Rhodobacterales</taxon>
        <taxon>Paracoccaceae</taxon>
        <taxon>Tabrizicola</taxon>
    </lineage>
</organism>
<dbReference type="InterPro" id="IPR018511">
    <property type="entry name" value="Hemolysin-typ_Ca-bd_CS"/>
</dbReference>
<dbReference type="GO" id="GO:0005615">
    <property type="term" value="C:extracellular space"/>
    <property type="evidence" value="ECO:0007669"/>
    <property type="project" value="InterPro"/>
</dbReference>
<dbReference type="EMBL" id="JAAIVJ010000020">
    <property type="protein sequence ID" value="NEY92112.1"/>
    <property type="molecule type" value="Genomic_DNA"/>
</dbReference>
<dbReference type="Gene3D" id="2.150.10.10">
    <property type="entry name" value="Serralysin-like metalloprotease, C-terminal"/>
    <property type="match status" value="1"/>
</dbReference>
<dbReference type="Pfam" id="PF00353">
    <property type="entry name" value="HemolysinCabind"/>
    <property type="match status" value="1"/>
</dbReference>
<reference evidence="1 2" key="1">
    <citation type="submission" date="2020-02" db="EMBL/GenBank/DDBJ databases">
        <authorList>
            <person name="Chen W.-M."/>
        </authorList>
    </citation>
    <scope>NUCLEOTIDE SEQUENCE [LARGE SCALE GENOMIC DNA]</scope>
    <source>
        <strain evidence="1 2">KMS-5</strain>
    </source>
</reference>
<sequence length="485" mass="48844">MTILQGAELGFGFIADGLAVVQAGGYLRLIYAARDDNRLAAVTLADGLPSPMPDPAAPVIGSAPGADIAVQDNAGSDRVYVFASHDGLLRHATLGATGAPGLTNGTLTDQGYLFGVTAMEILERGPTDMAVIAQRTVAGLQVFSISETGAVSLIATLADGPKSYLADVADLASVEVAGRSFLLAASALENGISLFEIDSAGAASFVDAIGAADGLPLGGPAALQTVRFGGEQFVLVAATLSASVSVLRINEMGVIFVEDHLIDDRATRFDDVAALDAFPHAGRVFVVAAGSDAGVSVLELLPGGRLSHVTSLALETGAGIGTVTGIEAAVLNGRAAIFLTDAGGTRIHQLEIALAGIGGLVGAQGGLALGGNLDERLLGTAAAETLQGGGGDDFLHDGAGNDLLLGGAGADVFVLDRDGSADRIGDFQDGIDRIDVSDWGRIYAASALTINITASGAVVSYGDESLTITRAGSAALQLTEADFLF</sequence>
<protein>
    <recommendedName>
        <fullName evidence="3">Calcium-binding protein</fullName>
    </recommendedName>
</protein>
<dbReference type="PRINTS" id="PR00313">
    <property type="entry name" value="CABNDNGRPT"/>
</dbReference>
<dbReference type="AlphaFoldDB" id="A0A6M0QZV0"/>
<gene>
    <name evidence="1" type="ORF">G4Z14_17645</name>
</gene>
<dbReference type="Proteomes" id="UP000477782">
    <property type="component" value="Unassembled WGS sequence"/>
</dbReference>
<dbReference type="RefSeq" id="WP_164628131.1">
    <property type="nucleotide sequence ID" value="NZ_JAAIVJ010000020.1"/>
</dbReference>
<dbReference type="InterPro" id="IPR015943">
    <property type="entry name" value="WD40/YVTN_repeat-like_dom_sf"/>
</dbReference>
<proteinExistence type="predicted"/>
<name>A0A6M0QZV0_9RHOB</name>
<dbReference type="SUPFAM" id="SSF51120">
    <property type="entry name" value="beta-Roll"/>
    <property type="match status" value="1"/>
</dbReference>
<keyword evidence="2" id="KW-1185">Reference proteome</keyword>
<accession>A0A6M0QZV0</accession>
<dbReference type="Gene3D" id="2.130.10.10">
    <property type="entry name" value="YVTN repeat-like/Quinoprotein amine dehydrogenase"/>
    <property type="match status" value="1"/>
</dbReference>
<evidence type="ECO:0008006" key="3">
    <source>
        <dbReference type="Google" id="ProtNLM"/>
    </source>
</evidence>
<evidence type="ECO:0000313" key="2">
    <source>
        <dbReference type="Proteomes" id="UP000477782"/>
    </source>
</evidence>
<evidence type="ECO:0000313" key="1">
    <source>
        <dbReference type="EMBL" id="NEY92112.1"/>
    </source>
</evidence>